<organism evidence="1 2">
    <name type="scientific">Sungkyunkwania multivorans</name>
    <dbReference type="NCBI Taxonomy" id="1173618"/>
    <lineage>
        <taxon>Bacteria</taxon>
        <taxon>Pseudomonadati</taxon>
        <taxon>Bacteroidota</taxon>
        <taxon>Flavobacteriia</taxon>
        <taxon>Flavobacteriales</taxon>
        <taxon>Flavobacteriaceae</taxon>
        <taxon>Sungkyunkwania</taxon>
    </lineage>
</organism>
<name>A0ABW3CUQ8_9FLAO</name>
<keyword evidence="2" id="KW-1185">Reference proteome</keyword>
<gene>
    <name evidence="1" type="ORF">ACFQ1M_04770</name>
</gene>
<protein>
    <submittedName>
        <fullName evidence="1">Ribonuclease Z</fullName>
    </submittedName>
</protein>
<dbReference type="RefSeq" id="WP_386404663.1">
    <property type="nucleotide sequence ID" value="NZ_JBHTJH010000004.1"/>
</dbReference>
<evidence type="ECO:0000313" key="1">
    <source>
        <dbReference type="EMBL" id="MFD0861509.1"/>
    </source>
</evidence>
<proteinExistence type="predicted"/>
<dbReference type="Proteomes" id="UP001596978">
    <property type="component" value="Unassembled WGS sequence"/>
</dbReference>
<sequence>MIFSKQGNTNVVTQETVSLIEFVKKLNESYPKLKSDNLILNLFSLKDFTADDLLEFLTLSNQHRANGRSFVIVTDKVGVDDVPDELMVVPSLQEAHDVIEMEEIERDLDF</sequence>
<reference evidence="2" key="1">
    <citation type="journal article" date="2019" name="Int. J. Syst. Evol. Microbiol.">
        <title>The Global Catalogue of Microorganisms (GCM) 10K type strain sequencing project: providing services to taxonomists for standard genome sequencing and annotation.</title>
        <authorList>
            <consortium name="The Broad Institute Genomics Platform"/>
            <consortium name="The Broad Institute Genome Sequencing Center for Infectious Disease"/>
            <person name="Wu L."/>
            <person name="Ma J."/>
        </authorList>
    </citation>
    <scope>NUCLEOTIDE SEQUENCE [LARGE SCALE GENOMIC DNA]</scope>
    <source>
        <strain evidence="2">CCUG 62952</strain>
    </source>
</reference>
<comment type="caution">
    <text evidence="1">The sequence shown here is derived from an EMBL/GenBank/DDBJ whole genome shotgun (WGS) entry which is preliminary data.</text>
</comment>
<accession>A0ABW3CUQ8</accession>
<evidence type="ECO:0000313" key="2">
    <source>
        <dbReference type="Proteomes" id="UP001596978"/>
    </source>
</evidence>
<dbReference type="EMBL" id="JBHTJH010000004">
    <property type="protein sequence ID" value="MFD0861509.1"/>
    <property type="molecule type" value="Genomic_DNA"/>
</dbReference>